<feature type="compositionally biased region" description="Basic and acidic residues" evidence="3">
    <location>
        <begin position="908"/>
        <end position="926"/>
    </location>
</feature>
<dbReference type="GeneID" id="28817553"/>
<sequence>MMMKKRFKKIRSQQKRSHQLKQQRLYPTWLHLIKMEWSHLDLRPLMKRLSLPAKMALQSCPPPPKWAFEDVLFEYGEPFQCPICYTEQVVKNKHAWKKHVFRDLKPYICTFQECKMRMFRSRNEWFAHELQCHRREWACQYCQHSAFTSAESFSRHIASAHPTILAHSKIEAIILQSEEPVTKISSKACPLCNEWEEKFSGSWHDRKRLVENTEAIEPYGTPKQFRRHLGRHMEQLALFALPVNASDDSDHESLDEEPDREEEDGTDSDYYAESDPQLVLIKGPSLLPEHQELTSPQPHASPAMSTSVKRACDACHRRKLKCDGINPCRNCSSAQLSCTYHAIPQQKDPKGSRAKLERSDLDPADNEDAKRASSPHHETGHETNDITAANEAAQKEAFDDLNTPKLELSKEESERLEQEALNDLLNEEKRTSQRSRHQLELEVDESLAPTTSEIYATLIRDIAEEEKAILERKLEDEKKAVLEAYETAQTAAAEVRVEAARKAAEEKAAWERKVEEEKKIALAHFEAAQKAAAEAASEAVKKAADEKAAWEKKLEEERDALDIRDKEEKAAFAKLLDTLKAQEARSLGNEQPPESLDNNISSTREQEPRRPVSVDEVDETTGMPVLGTRRSAVSGEKPEVSRERERRSKDEVEEGISPIQRQRSRQDLPALETKVPREIPPQFRRSMSSVASLPKDKDETLKASTPPEHSFPLLPFDGGSLPFRTDSKPRFSDPPAPPPQEPLPEKPDVPRSHAFEPSSPSLKRSKTDERIEMTGKRLPKAKLDEKATKLSPQARRELNALSDAMQIERRERERVADKELNNHLNIGIKTWRKKEGPMSGEIVESTASNSKGKQPSQTPPLQQSTRREPIVMLDSGPGSPPEILREHTFPTPDAPITSTIFDTVDGLPPERERSGNTSERPFEHPQVHYQGPSSSADYFSGERPIERERVPYQARPSWADNVSSAAVVDETVDNKVREEVDSQPPEGVSSELIAKITEKVKKELLEHLKQTGSKDEEPALQGTSSPLGPAPVVQTSYIVRGRDDGVPARHRSRSRRRRPSISPPPDSLPPTPVIDRDFVFNFEGDAIDQNERRIPVTPQGKESVSIDHPSDIRERRFDNREDRDREREERILALEAERQREERILAQDEEIRLRRVIPGPLPPLPPPRRMIWNPVVTSPENPDPNDSETRDNVKQSGGDPIDLTDGSSRNNYPFQGIKCPTCAANGQEVWVIPGRSCSYCGTNC</sequence>
<evidence type="ECO:0000256" key="3">
    <source>
        <dbReference type="SAM" id="MobiDB-lite"/>
    </source>
</evidence>
<reference evidence="5 6" key="1">
    <citation type="submission" date="2015-10" db="EMBL/GenBank/DDBJ databases">
        <title>Full genome of DAOMC 229536 Phialocephala scopiformis, a fungal endophyte of spruce producing the potent anti-insectan compound rugulosin.</title>
        <authorList>
            <consortium name="DOE Joint Genome Institute"/>
            <person name="Walker A.K."/>
            <person name="Frasz S.L."/>
            <person name="Seifert K.A."/>
            <person name="Miller J.D."/>
            <person name="Mondo S.J."/>
            <person name="Labutti K."/>
            <person name="Lipzen A."/>
            <person name="Dockter R."/>
            <person name="Kennedy M."/>
            <person name="Grigoriev I.V."/>
            <person name="Spatafora J.W."/>
        </authorList>
    </citation>
    <scope>NUCLEOTIDE SEQUENCE [LARGE SCALE GENOMIC DNA]</scope>
    <source>
        <strain evidence="5 6">CBS 120377</strain>
    </source>
</reference>
<dbReference type="Proteomes" id="UP000070700">
    <property type="component" value="Unassembled WGS sequence"/>
</dbReference>
<protein>
    <recommendedName>
        <fullName evidence="4">Zn(2)-C6 fungal-type domain-containing protein</fullName>
    </recommendedName>
</protein>
<feature type="coiled-coil region" evidence="2">
    <location>
        <begin position="408"/>
        <end position="560"/>
    </location>
</feature>
<keyword evidence="2" id="KW-0175">Coiled coil</keyword>
<feature type="compositionally biased region" description="Basic and acidic residues" evidence="3">
    <location>
        <begin position="604"/>
        <end position="613"/>
    </location>
</feature>
<dbReference type="PANTHER" id="PTHR35391">
    <property type="entry name" value="C2H2-TYPE DOMAIN-CONTAINING PROTEIN-RELATED"/>
    <property type="match status" value="1"/>
</dbReference>
<feature type="compositionally biased region" description="Basic and acidic residues" evidence="3">
    <location>
        <begin position="347"/>
        <end position="383"/>
    </location>
</feature>
<dbReference type="Pfam" id="PF00172">
    <property type="entry name" value="Zn_clus"/>
    <property type="match status" value="1"/>
</dbReference>
<evidence type="ECO:0000259" key="4">
    <source>
        <dbReference type="PROSITE" id="PS50048"/>
    </source>
</evidence>
<feature type="compositionally biased region" description="Pro residues" evidence="3">
    <location>
        <begin position="732"/>
        <end position="742"/>
    </location>
</feature>
<evidence type="ECO:0000313" key="5">
    <source>
        <dbReference type="EMBL" id="KUJ19143.1"/>
    </source>
</evidence>
<proteinExistence type="predicted"/>
<dbReference type="SUPFAM" id="SSF57701">
    <property type="entry name" value="Zn2/Cys6 DNA-binding domain"/>
    <property type="match status" value="1"/>
</dbReference>
<feature type="compositionally biased region" description="Low complexity" evidence="3">
    <location>
        <begin position="854"/>
        <end position="864"/>
    </location>
</feature>
<feature type="compositionally biased region" description="Acidic residues" evidence="3">
    <location>
        <begin position="247"/>
        <end position="272"/>
    </location>
</feature>
<feature type="compositionally biased region" description="Basic residues" evidence="3">
    <location>
        <begin position="1048"/>
        <end position="1059"/>
    </location>
</feature>
<dbReference type="InParanoid" id="A0A194XG42"/>
<keyword evidence="6" id="KW-1185">Reference proteome</keyword>
<keyword evidence="1" id="KW-0539">Nucleus</keyword>
<dbReference type="RefSeq" id="XP_018073498.1">
    <property type="nucleotide sequence ID" value="XM_018207827.1"/>
</dbReference>
<feature type="compositionally biased region" description="Basic and acidic residues" evidence="3">
    <location>
        <begin position="636"/>
        <end position="650"/>
    </location>
</feature>
<dbReference type="PANTHER" id="PTHR35391:SF7">
    <property type="entry name" value="C2H2-TYPE DOMAIN-CONTAINING PROTEIN"/>
    <property type="match status" value="1"/>
</dbReference>
<evidence type="ECO:0000256" key="2">
    <source>
        <dbReference type="SAM" id="Coils"/>
    </source>
</evidence>
<evidence type="ECO:0000313" key="6">
    <source>
        <dbReference type="Proteomes" id="UP000070700"/>
    </source>
</evidence>
<feature type="region of interest" description="Disordered" evidence="3">
    <location>
        <begin position="1007"/>
        <end position="1126"/>
    </location>
</feature>
<dbReference type="InterPro" id="IPR036864">
    <property type="entry name" value="Zn2-C6_fun-type_DNA-bd_sf"/>
</dbReference>
<feature type="compositionally biased region" description="Basic and acidic residues" evidence="3">
    <location>
        <begin position="1104"/>
        <end position="1126"/>
    </location>
</feature>
<gene>
    <name evidence="5" type="ORF">LY89DRAFT_478685</name>
</gene>
<dbReference type="PROSITE" id="PS50048">
    <property type="entry name" value="ZN2_CY6_FUNGAL_2"/>
    <property type="match status" value="1"/>
</dbReference>
<dbReference type="GO" id="GO:0008270">
    <property type="term" value="F:zinc ion binding"/>
    <property type="evidence" value="ECO:0007669"/>
    <property type="project" value="InterPro"/>
</dbReference>
<feature type="compositionally biased region" description="Basic and acidic residues" evidence="3">
    <location>
        <begin position="1007"/>
        <end position="1017"/>
    </location>
</feature>
<dbReference type="CDD" id="cd00067">
    <property type="entry name" value="GAL4"/>
    <property type="match status" value="1"/>
</dbReference>
<feature type="domain" description="Zn(2)-C6 fungal-type" evidence="4">
    <location>
        <begin position="311"/>
        <end position="340"/>
    </location>
</feature>
<accession>A0A194XG42</accession>
<dbReference type="GO" id="GO:0000981">
    <property type="term" value="F:DNA-binding transcription factor activity, RNA polymerase II-specific"/>
    <property type="evidence" value="ECO:0007669"/>
    <property type="project" value="InterPro"/>
</dbReference>
<dbReference type="InterPro" id="IPR058925">
    <property type="entry name" value="zf-C2H2_AcuF"/>
</dbReference>
<organism evidence="5 6">
    <name type="scientific">Mollisia scopiformis</name>
    <name type="common">Conifer needle endophyte fungus</name>
    <name type="synonym">Phialocephala scopiformis</name>
    <dbReference type="NCBI Taxonomy" id="149040"/>
    <lineage>
        <taxon>Eukaryota</taxon>
        <taxon>Fungi</taxon>
        <taxon>Dikarya</taxon>
        <taxon>Ascomycota</taxon>
        <taxon>Pezizomycotina</taxon>
        <taxon>Leotiomycetes</taxon>
        <taxon>Helotiales</taxon>
        <taxon>Mollisiaceae</taxon>
        <taxon>Mollisia</taxon>
    </lineage>
</organism>
<feature type="compositionally biased region" description="Basic and acidic residues" evidence="3">
    <location>
        <begin position="743"/>
        <end position="754"/>
    </location>
</feature>
<evidence type="ECO:0000256" key="1">
    <source>
        <dbReference type="ARBA" id="ARBA00023242"/>
    </source>
</evidence>
<feature type="region of interest" description="Disordered" evidence="3">
    <location>
        <begin position="345"/>
        <end position="383"/>
    </location>
</feature>
<feature type="compositionally biased region" description="Basic and acidic residues" evidence="3">
    <location>
        <begin position="765"/>
        <end position="798"/>
    </location>
</feature>
<dbReference type="Gene3D" id="4.10.240.10">
    <property type="entry name" value="Zn(2)-C6 fungal-type DNA-binding domain"/>
    <property type="match status" value="1"/>
</dbReference>
<dbReference type="Pfam" id="PF26082">
    <property type="entry name" value="zf-C2H2_AcuF"/>
    <property type="match status" value="1"/>
</dbReference>
<dbReference type="InterPro" id="IPR013087">
    <property type="entry name" value="Znf_C2H2_type"/>
</dbReference>
<dbReference type="InterPro" id="IPR001138">
    <property type="entry name" value="Zn2Cys6_DnaBD"/>
</dbReference>
<feature type="region of interest" description="Disordered" evidence="3">
    <location>
        <begin position="583"/>
        <end position="804"/>
    </location>
</feature>
<dbReference type="PROSITE" id="PS00463">
    <property type="entry name" value="ZN2_CY6_FUNGAL_1"/>
    <property type="match status" value="1"/>
</dbReference>
<dbReference type="SMART" id="SM00066">
    <property type="entry name" value="GAL4"/>
    <property type="match status" value="1"/>
</dbReference>
<dbReference type="KEGG" id="psco:LY89DRAFT_478685"/>
<feature type="region of interest" description="Disordered" evidence="3">
    <location>
        <begin position="246"/>
        <end position="272"/>
    </location>
</feature>
<name>A0A194XG42_MOLSC</name>
<dbReference type="EMBL" id="KQ947411">
    <property type="protein sequence ID" value="KUJ19143.1"/>
    <property type="molecule type" value="Genomic_DNA"/>
</dbReference>
<dbReference type="SMART" id="SM00355">
    <property type="entry name" value="ZnF_C2H2"/>
    <property type="match status" value="2"/>
</dbReference>
<dbReference type="AlphaFoldDB" id="A0A194XG42"/>
<feature type="compositionally biased region" description="Pro residues" evidence="3">
    <location>
        <begin position="1061"/>
        <end position="1072"/>
    </location>
</feature>
<feature type="region of interest" description="Disordered" evidence="3">
    <location>
        <begin position="831"/>
        <end position="939"/>
    </location>
</feature>
<dbReference type="OrthoDB" id="3559950at2759"/>
<feature type="region of interest" description="Disordered" evidence="3">
    <location>
        <begin position="1168"/>
        <end position="1209"/>
    </location>
</feature>